<dbReference type="AlphaFoldDB" id="A0AA47NZE0"/>
<protein>
    <submittedName>
        <fullName evidence="2">Uncharacterized protein</fullName>
    </submittedName>
</protein>
<evidence type="ECO:0000313" key="2">
    <source>
        <dbReference type="EMBL" id="KAK0144591.1"/>
    </source>
</evidence>
<evidence type="ECO:0000313" key="3">
    <source>
        <dbReference type="Proteomes" id="UP001174136"/>
    </source>
</evidence>
<dbReference type="EMBL" id="JAOPHQ010003128">
    <property type="protein sequence ID" value="KAK0144591.1"/>
    <property type="molecule type" value="Genomic_DNA"/>
</dbReference>
<evidence type="ECO:0000256" key="1">
    <source>
        <dbReference type="SAM" id="MobiDB-lite"/>
    </source>
</evidence>
<feature type="compositionally biased region" description="Basic and acidic residues" evidence="1">
    <location>
        <begin position="57"/>
        <end position="75"/>
    </location>
</feature>
<feature type="region of interest" description="Disordered" evidence="1">
    <location>
        <begin position="56"/>
        <end position="75"/>
    </location>
</feature>
<comment type="caution">
    <text evidence="2">The sequence shown here is derived from an EMBL/GenBank/DDBJ whole genome shotgun (WGS) entry which is preliminary data.</text>
</comment>
<keyword evidence="3" id="KW-1185">Reference proteome</keyword>
<name>A0AA47NZE0_MERPO</name>
<reference evidence="2" key="1">
    <citation type="journal article" date="2023" name="Front. Mar. Sci.">
        <title>A new Merluccius polli reference genome to investigate the effects of global change in West African waters.</title>
        <authorList>
            <person name="Mateo J.L."/>
            <person name="Blanco-Fernandez C."/>
            <person name="Garcia-Vazquez E."/>
            <person name="Machado-Schiaffino G."/>
        </authorList>
    </citation>
    <scope>NUCLEOTIDE SEQUENCE</scope>
    <source>
        <strain evidence="2">C29</strain>
        <tissue evidence="2">Fin</tissue>
    </source>
</reference>
<dbReference type="Proteomes" id="UP001174136">
    <property type="component" value="Unassembled WGS sequence"/>
</dbReference>
<organism evidence="2 3">
    <name type="scientific">Merluccius polli</name>
    <name type="common">Benguela hake</name>
    <name type="synonym">Merluccius cadenati</name>
    <dbReference type="NCBI Taxonomy" id="89951"/>
    <lineage>
        <taxon>Eukaryota</taxon>
        <taxon>Metazoa</taxon>
        <taxon>Chordata</taxon>
        <taxon>Craniata</taxon>
        <taxon>Vertebrata</taxon>
        <taxon>Euteleostomi</taxon>
        <taxon>Actinopterygii</taxon>
        <taxon>Neopterygii</taxon>
        <taxon>Teleostei</taxon>
        <taxon>Neoteleostei</taxon>
        <taxon>Acanthomorphata</taxon>
        <taxon>Zeiogadaria</taxon>
        <taxon>Gadariae</taxon>
        <taxon>Gadiformes</taxon>
        <taxon>Gadoidei</taxon>
        <taxon>Merlucciidae</taxon>
        <taxon>Merluccius</taxon>
    </lineage>
</organism>
<accession>A0AA47NZE0</accession>
<gene>
    <name evidence="2" type="ORF">N1851_017044</name>
</gene>
<proteinExistence type="predicted"/>
<sequence>MAEFDPEEFLGIEVTRPRLARLDKLRLWKLMEYLELEATEDEKKLALVHAILVSSNAEERERQDRLEERDRERKHERVKLDLEKAKLSVDRRRQEQ</sequence>